<evidence type="ECO:0000256" key="3">
    <source>
        <dbReference type="ARBA" id="ARBA00022729"/>
    </source>
</evidence>
<sequence length="211" mass="21827">MKLPSLLWLSMSMVSASLNSRQAAGIPDSCSSICGIAAIVESSTQPRCDLSDAACLCADNGWAMSFQQCLNEICPPDSVQQLYQSWYDQCQFLGVPLANSPSITGSITLQSIPGPVSTATAFSSVKSVFQSAMGEEFAKASASYAAELSAAATQMAETTGAVSPMVTPFTSSSPSGAPSAIPMSAGNMLFPSAGLWAALFMVFAFMGLLGK</sequence>
<evidence type="ECO:0000256" key="1">
    <source>
        <dbReference type="ARBA" id="ARBA00004613"/>
    </source>
</evidence>
<evidence type="ECO:0000256" key="6">
    <source>
        <dbReference type="SAM" id="SignalP"/>
    </source>
</evidence>
<dbReference type="Pfam" id="PF05730">
    <property type="entry name" value="CFEM"/>
    <property type="match status" value="1"/>
</dbReference>
<evidence type="ECO:0000256" key="5">
    <source>
        <dbReference type="SAM" id="Phobius"/>
    </source>
</evidence>
<proteinExistence type="predicted"/>
<feature type="transmembrane region" description="Helical" evidence="5">
    <location>
        <begin position="188"/>
        <end position="209"/>
    </location>
</feature>
<comment type="subcellular location">
    <subcellularLocation>
        <location evidence="1">Secreted</location>
    </subcellularLocation>
</comment>
<dbReference type="GO" id="GO:0005576">
    <property type="term" value="C:extracellular region"/>
    <property type="evidence" value="ECO:0007669"/>
    <property type="project" value="UniProtKB-SubCell"/>
</dbReference>
<feature type="chain" id="PRO_5034213898" description="CFEM domain-containing protein" evidence="6">
    <location>
        <begin position="17"/>
        <end position="211"/>
    </location>
</feature>
<keyword evidence="9" id="KW-1185">Reference proteome</keyword>
<keyword evidence="5" id="KW-1133">Transmembrane helix</keyword>
<keyword evidence="5" id="KW-0812">Transmembrane</keyword>
<dbReference type="EMBL" id="BLZA01000032">
    <property type="protein sequence ID" value="GHJ88789.1"/>
    <property type="molecule type" value="Genomic_DNA"/>
</dbReference>
<organism evidence="8 9">
    <name type="scientific">Naganishia liquefaciens</name>
    <dbReference type="NCBI Taxonomy" id="104408"/>
    <lineage>
        <taxon>Eukaryota</taxon>
        <taxon>Fungi</taxon>
        <taxon>Dikarya</taxon>
        <taxon>Basidiomycota</taxon>
        <taxon>Agaricomycotina</taxon>
        <taxon>Tremellomycetes</taxon>
        <taxon>Filobasidiales</taxon>
        <taxon>Filobasidiaceae</taxon>
        <taxon>Naganishia</taxon>
    </lineage>
</organism>
<keyword evidence="5" id="KW-0472">Membrane</keyword>
<comment type="caution">
    <text evidence="8">The sequence shown here is derived from an EMBL/GenBank/DDBJ whole genome shotgun (WGS) entry which is preliminary data.</text>
</comment>
<evidence type="ECO:0000313" key="9">
    <source>
        <dbReference type="Proteomes" id="UP000620104"/>
    </source>
</evidence>
<keyword evidence="4" id="KW-1015">Disulfide bond</keyword>
<dbReference type="Proteomes" id="UP000620104">
    <property type="component" value="Unassembled WGS sequence"/>
</dbReference>
<dbReference type="AlphaFoldDB" id="A0A8H3TZ06"/>
<evidence type="ECO:0000259" key="7">
    <source>
        <dbReference type="PROSITE" id="PS52012"/>
    </source>
</evidence>
<protein>
    <recommendedName>
        <fullName evidence="7">CFEM domain-containing protein</fullName>
    </recommendedName>
</protein>
<dbReference type="InterPro" id="IPR008427">
    <property type="entry name" value="Extracellular_membr_CFEM_dom"/>
</dbReference>
<feature type="signal peptide" evidence="6">
    <location>
        <begin position="1"/>
        <end position="16"/>
    </location>
</feature>
<evidence type="ECO:0000313" key="8">
    <source>
        <dbReference type="EMBL" id="GHJ88789.1"/>
    </source>
</evidence>
<feature type="domain" description="CFEM" evidence="7">
    <location>
        <begin position="1"/>
        <end position="115"/>
    </location>
</feature>
<evidence type="ECO:0000256" key="2">
    <source>
        <dbReference type="ARBA" id="ARBA00022525"/>
    </source>
</evidence>
<reference evidence="8" key="1">
    <citation type="submission" date="2020-07" db="EMBL/GenBank/DDBJ databases">
        <title>Draft Genome Sequence of a Deep-Sea Yeast, Naganishia (Cryptococcus) liquefaciens strain N6.</title>
        <authorList>
            <person name="Han Y.W."/>
            <person name="Kajitani R."/>
            <person name="Morimoto H."/>
            <person name="Parhat M."/>
            <person name="Tsubouchi H."/>
            <person name="Bakenova O."/>
            <person name="Ogata M."/>
            <person name="Argunhan B."/>
            <person name="Aoki R."/>
            <person name="Kajiwara S."/>
            <person name="Itoh T."/>
            <person name="Iwasaki H."/>
        </authorList>
    </citation>
    <scope>NUCLEOTIDE SEQUENCE</scope>
    <source>
        <strain evidence="8">N6</strain>
    </source>
</reference>
<gene>
    <name evidence="8" type="ORF">NliqN6_5191</name>
</gene>
<keyword evidence="3 6" id="KW-0732">Signal</keyword>
<dbReference type="PROSITE" id="PS52012">
    <property type="entry name" value="CFEM"/>
    <property type="match status" value="1"/>
</dbReference>
<evidence type="ECO:0000256" key="4">
    <source>
        <dbReference type="ARBA" id="ARBA00023157"/>
    </source>
</evidence>
<keyword evidence="2" id="KW-0964">Secreted</keyword>
<accession>A0A8H3TZ06</accession>
<name>A0A8H3TZ06_9TREE</name>